<accession>A0A7Y0L731</accession>
<evidence type="ECO:0000256" key="3">
    <source>
        <dbReference type="ARBA" id="ARBA00023146"/>
    </source>
</evidence>
<feature type="domain" description="Anticodon-binding" evidence="5">
    <location>
        <begin position="8"/>
        <end position="56"/>
    </location>
</feature>
<name>A0A7Y0L731_9FIRM</name>
<dbReference type="Proteomes" id="UP000533476">
    <property type="component" value="Unassembled WGS sequence"/>
</dbReference>
<evidence type="ECO:0000256" key="1">
    <source>
        <dbReference type="ARBA" id="ARBA00022490"/>
    </source>
</evidence>
<feature type="region of interest" description="Disordered" evidence="4">
    <location>
        <begin position="38"/>
        <end position="64"/>
    </location>
</feature>
<dbReference type="RefSeq" id="WP_169102006.1">
    <property type="nucleotide sequence ID" value="NZ_JABBVZ010000087.1"/>
</dbReference>
<gene>
    <name evidence="6" type="ORF">HIJ39_17560</name>
</gene>
<comment type="caution">
    <text evidence="6">The sequence shown here is derived from an EMBL/GenBank/DDBJ whole genome shotgun (WGS) entry which is preliminary data.</text>
</comment>
<keyword evidence="2" id="KW-0067">ATP-binding</keyword>
<reference evidence="6 7" key="1">
    <citation type="submission" date="2020-04" db="EMBL/GenBank/DDBJ databases">
        <authorList>
            <person name="Zhang R."/>
            <person name="Schippers A."/>
        </authorList>
    </citation>
    <scope>NUCLEOTIDE SEQUENCE [LARGE SCALE GENOMIC DNA]</scope>
    <source>
        <strain evidence="6 7">DSM 109850</strain>
    </source>
</reference>
<evidence type="ECO:0000256" key="4">
    <source>
        <dbReference type="SAM" id="MobiDB-lite"/>
    </source>
</evidence>
<dbReference type="AlphaFoldDB" id="A0A7Y0L731"/>
<keyword evidence="3" id="KW-0030">Aminoacyl-tRNA synthetase</keyword>
<evidence type="ECO:0000256" key="2">
    <source>
        <dbReference type="ARBA" id="ARBA00022840"/>
    </source>
</evidence>
<dbReference type="GO" id="GO:0006418">
    <property type="term" value="P:tRNA aminoacylation for protein translation"/>
    <property type="evidence" value="ECO:0007669"/>
    <property type="project" value="UniProtKB-ARBA"/>
</dbReference>
<dbReference type="InterPro" id="IPR004154">
    <property type="entry name" value="Anticodon-bd"/>
</dbReference>
<dbReference type="SUPFAM" id="SSF52954">
    <property type="entry name" value="Class II aaRS ABD-related"/>
    <property type="match status" value="1"/>
</dbReference>
<keyword evidence="1" id="KW-0963">Cytoplasm</keyword>
<keyword evidence="7" id="KW-1185">Reference proteome</keyword>
<dbReference type="GO" id="GO:0004812">
    <property type="term" value="F:aminoacyl-tRNA ligase activity"/>
    <property type="evidence" value="ECO:0007669"/>
    <property type="project" value="UniProtKB-KW"/>
</dbReference>
<dbReference type="EMBL" id="JABBVZ010000087">
    <property type="protein sequence ID" value="NMP24142.1"/>
    <property type="molecule type" value="Genomic_DNA"/>
</dbReference>
<sequence length="64" mass="7242">MLICPTTAYSYRDVPAGVKFHDADLLGLPYRLTISPKTVQSHSIEWKQRRSGDRHRSDPLECAG</sequence>
<dbReference type="InterPro" id="IPR036621">
    <property type="entry name" value="Anticodon-bd_dom_sf"/>
</dbReference>
<evidence type="ECO:0000313" key="6">
    <source>
        <dbReference type="EMBL" id="NMP24142.1"/>
    </source>
</evidence>
<dbReference type="GO" id="GO:0005524">
    <property type="term" value="F:ATP binding"/>
    <property type="evidence" value="ECO:0007669"/>
    <property type="project" value="UniProtKB-KW"/>
</dbReference>
<organism evidence="6 7">
    <name type="scientific">Sulfobacillus harzensis</name>
    <dbReference type="NCBI Taxonomy" id="2729629"/>
    <lineage>
        <taxon>Bacteria</taxon>
        <taxon>Bacillati</taxon>
        <taxon>Bacillota</taxon>
        <taxon>Clostridia</taxon>
        <taxon>Eubacteriales</taxon>
        <taxon>Clostridiales Family XVII. Incertae Sedis</taxon>
        <taxon>Sulfobacillus</taxon>
    </lineage>
</organism>
<dbReference type="Pfam" id="PF03129">
    <property type="entry name" value="HGTP_anticodon"/>
    <property type="match status" value="1"/>
</dbReference>
<keyword evidence="3" id="KW-0436">Ligase</keyword>
<keyword evidence="2" id="KW-0547">Nucleotide-binding</keyword>
<proteinExistence type="predicted"/>
<dbReference type="Gene3D" id="3.40.50.800">
    <property type="entry name" value="Anticodon-binding domain"/>
    <property type="match status" value="1"/>
</dbReference>
<evidence type="ECO:0000313" key="7">
    <source>
        <dbReference type="Proteomes" id="UP000533476"/>
    </source>
</evidence>
<evidence type="ECO:0000259" key="5">
    <source>
        <dbReference type="Pfam" id="PF03129"/>
    </source>
</evidence>
<feature type="compositionally biased region" description="Basic and acidic residues" evidence="4">
    <location>
        <begin position="44"/>
        <end position="64"/>
    </location>
</feature>
<protein>
    <recommendedName>
        <fullName evidence="5">Anticodon-binding domain-containing protein</fullName>
    </recommendedName>
</protein>